<comment type="similarity">
    <text evidence="1">Belongs to the ATP-dependent AMP-binding enzyme family.</text>
</comment>
<dbReference type="EC" id="6.2.1.16" evidence="7"/>
<organism evidence="7 8">
    <name type="scientific">Blastococcus saxobsidens</name>
    <dbReference type="NCBI Taxonomy" id="138336"/>
    <lineage>
        <taxon>Bacteria</taxon>
        <taxon>Bacillati</taxon>
        <taxon>Actinomycetota</taxon>
        <taxon>Actinomycetes</taxon>
        <taxon>Geodermatophilales</taxon>
        <taxon>Geodermatophilaceae</taxon>
        <taxon>Blastococcus</taxon>
    </lineage>
</organism>
<proteinExistence type="inferred from homology"/>
<reference evidence="7 8" key="1">
    <citation type="submission" date="2019-12" db="EMBL/GenBank/DDBJ databases">
        <title>the WGS of Blastococcus saxobsidens 67B17.</title>
        <authorList>
            <person name="Jiang Z."/>
        </authorList>
    </citation>
    <scope>NUCLEOTIDE SEQUENCE [LARGE SCALE GENOMIC DNA]</scope>
    <source>
        <strain evidence="7 8">67B17</strain>
    </source>
</reference>
<dbReference type="Pfam" id="PF16177">
    <property type="entry name" value="ACAS_N"/>
    <property type="match status" value="1"/>
</dbReference>
<keyword evidence="3" id="KW-0547">Nucleotide-binding</keyword>
<evidence type="ECO:0000259" key="6">
    <source>
        <dbReference type="Pfam" id="PF16177"/>
    </source>
</evidence>
<dbReference type="NCBIfam" id="NF002937">
    <property type="entry name" value="PRK03584.1"/>
    <property type="match status" value="1"/>
</dbReference>
<dbReference type="GO" id="GO:0006629">
    <property type="term" value="P:lipid metabolic process"/>
    <property type="evidence" value="ECO:0007669"/>
    <property type="project" value="InterPro"/>
</dbReference>
<sequence>MTVPAGTTLWTPPATARQTTRLGRFLDGVQERTGRVLPDYESAWRWSVEELEEFWAEVWNWADVISHRPPERVLGRRDMPFAQWFPGATLNYAEHALRWPGASVRVHARSQTRAPTDLTGDELAELVGRAQQGLRAAGVGHGDRVVGYLPNIPEALVVHLAAAGLGAIWCSVPAEMGARSVLDRVSQLDPTLLVCVDGYRWGTKTVDRAEAVASVRAGLRPDLTVVQVPYLSSAAPPPAGALSWRQFTADSAPATYEPLPFDHPLVVLFSSGTTGLPKAIVHSHGGLLLEHAKALGLQMDIGEGDTGFWYTTTGWMVWNLLVSGLVVGATVVLFDGDPGWPDLSTQWVVAAETGATLFGTSAGYLAACSRAGLTPGADLDLSALREVTSSGSALTAAAAAWVYEAVGPDLLLASTSGGTDVCSGFVGGSPLSPVHAGEMSCRPLGVATESFDPNGKPLVGEPGELVVTEPMPSMPIGFWGDADGSRYTAAYFDTYPGIWRHGDWLVHTERDTWVVSGRSDATLNRGGVRLGTAEFYSVLDALPEVFDSVVLHLEDPDTAHGWLIVVVAAGATPAEGLPDRVRGALREQLSPRHSPDRVLVTSALSRNSNGKRLEVPLKRVVQGLPVGKAVDMGSLTDPDAFVAAAALVRSTLDLDERSVATR</sequence>
<dbReference type="Pfam" id="PF00501">
    <property type="entry name" value="AMP-binding"/>
    <property type="match status" value="1"/>
</dbReference>
<comment type="caution">
    <text evidence="7">The sequence shown here is derived from an EMBL/GenBank/DDBJ whole genome shotgun (WGS) entry which is preliminary data.</text>
</comment>
<dbReference type="RefSeq" id="WP_163206334.1">
    <property type="nucleotide sequence ID" value="NZ_JAAGWG010000022.1"/>
</dbReference>
<protein>
    <submittedName>
        <fullName evidence="7">Acetoacetate--CoA ligase</fullName>
        <ecNumber evidence="7">6.2.1.16</ecNumber>
    </submittedName>
</protein>
<dbReference type="InterPro" id="IPR005914">
    <property type="entry name" value="Acac_CoA_synth"/>
</dbReference>
<dbReference type="NCBIfam" id="TIGR01217">
    <property type="entry name" value="ac_ac_CoA_syn"/>
    <property type="match status" value="1"/>
</dbReference>
<dbReference type="Gene3D" id="3.40.50.12780">
    <property type="entry name" value="N-terminal domain of ligase-like"/>
    <property type="match status" value="1"/>
</dbReference>
<dbReference type="SUPFAM" id="SSF56801">
    <property type="entry name" value="Acetyl-CoA synthetase-like"/>
    <property type="match status" value="1"/>
</dbReference>
<evidence type="ECO:0000256" key="4">
    <source>
        <dbReference type="ARBA" id="ARBA00022840"/>
    </source>
</evidence>
<dbReference type="InterPro" id="IPR000873">
    <property type="entry name" value="AMP-dep_synth/lig_dom"/>
</dbReference>
<keyword evidence="4" id="KW-0067">ATP-binding</keyword>
<evidence type="ECO:0000313" key="7">
    <source>
        <dbReference type="EMBL" id="NEK86869.1"/>
    </source>
</evidence>
<evidence type="ECO:0000256" key="2">
    <source>
        <dbReference type="ARBA" id="ARBA00022598"/>
    </source>
</evidence>
<accession>A0A6L9W4Z3</accession>
<evidence type="ECO:0000259" key="5">
    <source>
        <dbReference type="Pfam" id="PF00501"/>
    </source>
</evidence>
<evidence type="ECO:0000256" key="1">
    <source>
        <dbReference type="ARBA" id="ARBA00006432"/>
    </source>
</evidence>
<dbReference type="GO" id="GO:0005524">
    <property type="term" value="F:ATP binding"/>
    <property type="evidence" value="ECO:0007669"/>
    <property type="project" value="UniProtKB-KW"/>
</dbReference>
<dbReference type="EMBL" id="JAAGWG010000022">
    <property type="protein sequence ID" value="NEK86869.1"/>
    <property type="molecule type" value="Genomic_DNA"/>
</dbReference>
<dbReference type="PANTHER" id="PTHR42921:SF1">
    <property type="entry name" value="ACETOACETYL-COA SYNTHETASE"/>
    <property type="match status" value="1"/>
</dbReference>
<feature type="domain" description="Acetyl-coenzyme A synthetase N-terminal" evidence="6">
    <location>
        <begin position="40"/>
        <end position="96"/>
    </location>
</feature>
<name>A0A6L9W4Z3_9ACTN</name>
<evidence type="ECO:0000256" key="3">
    <source>
        <dbReference type="ARBA" id="ARBA00022741"/>
    </source>
</evidence>
<dbReference type="InterPro" id="IPR042099">
    <property type="entry name" value="ANL_N_sf"/>
</dbReference>
<dbReference type="InterPro" id="IPR020845">
    <property type="entry name" value="AMP-binding_CS"/>
</dbReference>
<dbReference type="Gene3D" id="3.30.300.30">
    <property type="match status" value="1"/>
</dbReference>
<feature type="domain" description="AMP-dependent synthetase/ligase" evidence="5">
    <location>
        <begin position="107"/>
        <end position="470"/>
    </location>
</feature>
<dbReference type="InterPro" id="IPR032387">
    <property type="entry name" value="ACAS_N"/>
</dbReference>
<dbReference type="InterPro" id="IPR045851">
    <property type="entry name" value="AMP-bd_C_sf"/>
</dbReference>
<dbReference type="Proteomes" id="UP000479241">
    <property type="component" value="Unassembled WGS sequence"/>
</dbReference>
<gene>
    <name evidence="7" type="ORF">GCU60_14075</name>
</gene>
<keyword evidence="2 7" id="KW-0436">Ligase</keyword>
<dbReference type="GO" id="GO:0030729">
    <property type="term" value="F:acetoacetate-CoA ligase activity"/>
    <property type="evidence" value="ECO:0007669"/>
    <property type="project" value="UniProtKB-EC"/>
</dbReference>
<dbReference type="AlphaFoldDB" id="A0A6L9W4Z3"/>
<evidence type="ECO:0000313" key="8">
    <source>
        <dbReference type="Proteomes" id="UP000479241"/>
    </source>
</evidence>
<dbReference type="PROSITE" id="PS00455">
    <property type="entry name" value="AMP_BINDING"/>
    <property type="match status" value="1"/>
</dbReference>
<dbReference type="PANTHER" id="PTHR42921">
    <property type="entry name" value="ACETOACETYL-COA SYNTHETASE"/>
    <property type="match status" value="1"/>
</dbReference>